<dbReference type="AlphaFoldDB" id="A0AAN9J354"/>
<proteinExistence type="predicted"/>
<name>A0AAN9J354_CROPI</name>
<dbReference type="Proteomes" id="UP001372338">
    <property type="component" value="Unassembled WGS sequence"/>
</dbReference>
<evidence type="ECO:0000313" key="1">
    <source>
        <dbReference type="EMBL" id="KAK7291278.1"/>
    </source>
</evidence>
<dbReference type="EMBL" id="JAYWIO010000001">
    <property type="protein sequence ID" value="KAK7291278.1"/>
    <property type="molecule type" value="Genomic_DNA"/>
</dbReference>
<evidence type="ECO:0000313" key="2">
    <source>
        <dbReference type="Proteomes" id="UP001372338"/>
    </source>
</evidence>
<reference evidence="1 2" key="1">
    <citation type="submission" date="2024-01" db="EMBL/GenBank/DDBJ databases">
        <title>The genomes of 5 underutilized Papilionoideae crops provide insights into root nodulation and disease resistanc.</title>
        <authorList>
            <person name="Yuan L."/>
        </authorList>
    </citation>
    <scope>NUCLEOTIDE SEQUENCE [LARGE SCALE GENOMIC DNA]</scope>
    <source>
        <strain evidence="1">ZHUSHIDOU_FW_LH</strain>
        <tissue evidence="1">Leaf</tissue>
    </source>
</reference>
<organism evidence="1 2">
    <name type="scientific">Crotalaria pallida</name>
    <name type="common">Smooth rattlebox</name>
    <name type="synonym">Crotalaria striata</name>
    <dbReference type="NCBI Taxonomy" id="3830"/>
    <lineage>
        <taxon>Eukaryota</taxon>
        <taxon>Viridiplantae</taxon>
        <taxon>Streptophyta</taxon>
        <taxon>Embryophyta</taxon>
        <taxon>Tracheophyta</taxon>
        <taxon>Spermatophyta</taxon>
        <taxon>Magnoliopsida</taxon>
        <taxon>eudicotyledons</taxon>
        <taxon>Gunneridae</taxon>
        <taxon>Pentapetalae</taxon>
        <taxon>rosids</taxon>
        <taxon>fabids</taxon>
        <taxon>Fabales</taxon>
        <taxon>Fabaceae</taxon>
        <taxon>Papilionoideae</taxon>
        <taxon>50 kb inversion clade</taxon>
        <taxon>genistoids sensu lato</taxon>
        <taxon>core genistoids</taxon>
        <taxon>Crotalarieae</taxon>
        <taxon>Crotalaria</taxon>
    </lineage>
</organism>
<accession>A0AAN9J354</accession>
<comment type="caution">
    <text evidence="1">The sequence shown here is derived from an EMBL/GenBank/DDBJ whole genome shotgun (WGS) entry which is preliminary data.</text>
</comment>
<keyword evidence="2" id="KW-1185">Reference proteome</keyword>
<gene>
    <name evidence="1" type="ORF">RIF29_06286</name>
</gene>
<sequence>MTLLKHFGGEGSDVSVHGFIFFCFSNFFNTDLFRIFFNTSLYIDLLESVNFEYSFTQYSFLRTQSKKKSKL</sequence>
<protein>
    <submittedName>
        <fullName evidence="1">Uncharacterized protein</fullName>
    </submittedName>
</protein>